<dbReference type="EMBL" id="PGEX01000001">
    <property type="protein sequence ID" value="PJJ40265.1"/>
    <property type="molecule type" value="Genomic_DNA"/>
</dbReference>
<protein>
    <submittedName>
        <fullName evidence="9">TonB-dependent receptor-like protein</fullName>
    </submittedName>
</protein>
<dbReference type="GO" id="GO:0044718">
    <property type="term" value="P:siderophore transmembrane transport"/>
    <property type="evidence" value="ECO:0007669"/>
    <property type="project" value="TreeGrafter"/>
</dbReference>
<dbReference type="InterPro" id="IPR037066">
    <property type="entry name" value="Plug_dom_sf"/>
</dbReference>
<dbReference type="InterPro" id="IPR036942">
    <property type="entry name" value="Beta-barrel_TonB_sf"/>
</dbReference>
<name>A0A2M9A3G4_9BACT</name>
<dbReference type="AlphaFoldDB" id="A0A2M9A3G4"/>
<keyword evidence="6" id="KW-0472">Membrane</keyword>
<evidence type="ECO:0000256" key="4">
    <source>
        <dbReference type="ARBA" id="ARBA00022692"/>
    </source>
</evidence>
<keyword evidence="10" id="KW-1185">Reference proteome</keyword>
<evidence type="ECO:0000256" key="6">
    <source>
        <dbReference type="ARBA" id="ARBA00023136"/>
    </source>
</evidence>
<proteinExistence type="predicted"/>
<keyword evidence="2" id="KW-0813">Transport</keyword>
<gene>
    <name evidence="9" type="ORF">BGX16_0180</name>
</gene>
<evidence type="ECO:0000259" key="8">
    <source>
        <dbReference type="Pfam" id="PF07715"/>
    </source>
</evidence>
<keyword evidence="7" id="KW-0998">Cell outer membrane</keyword>
<keyword evidence="3" id="KW-1134">Transmembrane beta strand</keyword>
<dbReference type="Gene3D" id="2.40.170.20">
    <property type="entry name" value="TonB-dependent receptor, beta-barrel domain"/>
    <property type="match status" value="1"/>
</dbReference>
<dbReference type="RefSeq" id="WP_241899384.1">
    <property type="nucleotide sequence ID" value="NZ_PGEX01000001.1"/>
</dbReference>
<accession>A0A2M9A3G4</accession>
<keyword evidence="5" id="KW-0732">Signal</keyword>
<organism evidence="9 10">
    <name type="scientific">Hallerella succinigenes</name>
    <dbReference type="NCBI Taxonomy" id="1896222"/>
    <lineage>
        <taxon>Bacteria</taxon>
        <taxon>Pseudomonadati</taxon>
        <taxon>Fibrobacterota</taxon>
        <taxon>Fibrobacteria</taxon>
        <taxon>Fibrobacterales</taxon>
        <taxon>Fibrobacteraceae</taxon>
        <taxon>Hallerella</taxon>
    </lineage>
</organism>
<comment type="caution">
    <text evidence="9">The sequence shown here is derived from an EMBL/GenBank/DDBJ whole genome shotgun (WGS) entry which is preliminary data.</text>
</comment>
<evidence type="ECO:0000313" key="10">
    <source>
        <dbReference type="Proteomes" id="UP000231134"/>
    </source>
</evidence>
<evidence type="ECO:0000256" key="1">
    <source>
        <dbReference type="ARBA" id="ARBA00004571"/>
    </source>
</evidence>
<evidence type="ECO:0000256" key="7">
    <source>
        <dbReference type="ARBA" id="ARBA00023237"/>
    </source>
</evidence>
<keyword evidence="9" id="KW-0675">Receptor</keyword>
<dbReference type="PANTHER" id="PTHR30069">
    <property type="entry name" value="TONB-DEPENDENT OUTER MEMBRANE RECEPTOR"/>
    <property type="match status" value="1"/>
</dbReference>
<evidence type="ECO:0000256" key="2">
    <source>
        <dbReference type="ARBA" id="ARBA00022448"/>
    </source>
</evidence>
<evidence type="ECO:0000256" key="5">
    <source>
        <dbReference type="ARBA" id="ARBA00022729"/>
    </source>
</evidence>
<dbReference type="Pfam" id="PF07715">
    <property type="entry name" value="Plug"/>
    <property type="match status" value="1"/>
</dbReference>
<evidence type="ECO:0000256" key="3">
    <source>
        <dbReference type="ARBA" id="ARBA00022452"/>
    </source>
</evidence>
<dbReference type="SUPFAM" id="SSF56935">
    <property type="entry name" value="Porins"/>
    <property type="match status" value="1"/>
</dbReference>
<feature type="domain" description="TonB-dependent receptor plug" evidence="8">
    <location>
        <begin position="230"/>
        <end position="322"/>
    </location>
</feature>
<comment type="subcellular location">
    <subcellularLocation>
        <location evidence="1">Cell outer membrane</location>
        <topology evidence="1">Multi-pass membrane protein</topology>
    </subcellularLocation>
</comment>
<dbReference type="Gene3D" id="2.170.130.10">
    <property type="entry name" value="TonB-dependent receptor, plug domain"/>
    <property type="match status" value="1"/>
</dbReference>
<evidence type="ECO:0000313" key="9">
    <source>
        <dbReference type="EMBL" id="PJJ40265.1"/>
    </source>
</evidence>
<dbReference type="InterPro" id="IPR039426">
    <property type="entry name" value="TonB-dep_rcpt-like"/>
</dbReference>
<dbReference type="GO" id="GO:0009279">
    <property type="term" value="C:cell outer membrane"/>
    <property type="evidence" value="ECO:0007669"/>
    <property type="project" value="UniProtKB-SubCell"/>
</dbReference>
<dbReference type="InterPro" id="IPR012910">
    <property type="entry name" value="Plug_dom"/>
</dbReference>
<sequence length="865" mass="98678">MVAAQENARTEALERTILFYGMVQDSSFAPGEKLNVEILETGEAIQTVVGENFFVKLPEDTLWNVCVTNSDTSGAEKEKCYELVYHGQDSVFSIALGDSAVIASETLRDSATCCSSQVILSEDLRDSATCCSSQVILSEDLRDSATCCSSQVILSEDLRDSATCCSSQVILSEDLRDSATCCSSQVILSEEKKSDVNVDDLLAASNSRVTEMKKVVVQLRRRPKRKAGESVVTAKSIKRMPGLAEADVIRSIQALPGVVASSDFSTKIYVRGGAADQNLFLYDNSVVYSPTHFFGLFSTFLVETIDEVQFYKSGFPAQYGNRLSSVLKMDGRAGGSDSVEEWLSKTSVKISTFAAQLHTEGHMGNARWVVAARQTYIGYMLALLRWLDAVDLDVDYEFTDIQGTFLYDFDPDNRLKFSFYVGWDKLAFDPLYMDWGNVAIPINYFHRDGNWEYNATLAFSRFYQTMQVSDMIDIGMDLFTYAGKQWINYKGFDDHTLTFGYDLEYDQSEFYEHAMSVKLVDHQYPFHHVGYLQDAWRLAADWTLTYGVRLNYQTLAEHFGVEPRASLVWQMTDRQRFELYGGRYLQYMNSIMFSDQESLNEFYYPIVTTSDGRHMKPASSYLFALEYSHRDFIFNGYNFTAGAYYKTQKDLKTFTMAQDSTDETTSDDFVMADYFGTARGYSLGYELSLRKDEGSWFGGINWSQSVSVVRSDDGTDAYFPNWHQPYALKMDAGLNWRGKNGMFAPNAKTYFRSSIILKYSAGMPMTNYVGYFYEDRVDPQVYSDAIQVVPGGRNEGRQSDYFRIDVKVVDWGKENKWNFSWTIINLTNHENLFYSFYDTSENPPKKTNIYQFPYLPVMLNYEYYF</sequence>
<dbReference type="PANTHER" id="PTHR30069:SF29">
    <property type="entry name" value="HEMOGLOBIN AND HEMOGLOBIN-HAPTOGLOBIN-BINDING PROTEIN 1-RELATED"/>
    <property type="match status" value="1"/>
</dbReference>
<dbReference type="Proteomes" id="UP000231134">
    <property type="component" value="Unassembled WGS sequence"/>
</dbReference>
<keyword evidence="4" id="KW-0812">Transmembrane</keyword>
<reference evidence="9 10" key="1">
    <citation type="submission" date="2017-11" db="EMBL/GenBank/DDBJ databases">
        <title>Animal gut microbial communities from fecal samples from Wisconsin, USA.</title>
        <authorList>
            <person name="Neumann A."/>
        </authorList>
    </citation>
    <scope>NUCLEOTIDE SEQUENCE [LARGE SCALE GENOMIC DNA]</scope>
    <source>
        <strain evidence="9 10">UWS3</strain>
    </source>
</reference>
<dbReference type="GO" id="GO:0015344">
    <property type="term" value="F:siderophore uptake transmembrane transporter activity"/>
    <property type="evidence" value="ECO:0007669"/>
    <property type="project" value="TreeGrafter"/>
</dbReference>